<organism evidence="1">
    <name type="scientific">Enterobacter kobei</name>
    <dbReference type="NCBI Taxonomy" id="208224"/>
    <lineage>
        <taxon>Bacteria</taxon>
        <taxon>Pseudomonadati</taxon>
        <taxon>Pseudomonadota</taxon>
        <taxon>Gammaproteobacteria</taxon>
        <taxon>Enterobacterales</taxon>
        <taxon>Enterobacteriaceae</taxon>
        <taxon>Enterobacter</taxon>
        <taxon>Enterobacter cloacae complex</taxon>
    </lineage>
</organism>
<gene>
    <name evidence="1" type="ORF">B9Q37_07075</name>
</gene>
<protein>
    <submittedName>
        <fullName evidence="1">Uncharacterized protein</fullName>
    </submittedName>
</protein>
<proteinExistence type="predicted"/>
<dbReference type="Proteomes" id="UP000230495">
    <property type="component" value="Unassembled WGS sequence"/>
</dbReference>
<evidence type="ECO:0000313" key="2">
    <source>
        <dbReference type="Proteomes" id="UP000230495"/>
    </source>
</evidence>
<reference evidence="1 2" key="1">
    <citation type="journal article" date="2017" name="J. Antimicrob. Chemother.">
        <title>Characterization of the population structure, drug resistance mechanisms and plasmids of the community-associated Enterobacter cloacae complex in China.</title>
        <authorList>
            <person name="Zhou K."/>
            <person name="Yu W."/>
            <person name="Cao X."/>
            <person name="Shen P."/>
            <person name="Lu H."/>
            <person name="Luo Q."/>
            <person name="Rossen J.W.A."/>
            <person name="Xiao Y."/>
        </authorList>
    </citation>
    <scope>NUCLEOTIDE SEQUENCE [LARGE SCALE GENOMIC DNA]</scope>
    <source>
        <strain evidence="1">ECC1097</strain>
    </source>
</reference>
<accession>A0A330D437</accession>
<evidence type="ECO:0000313" key="1">
    <source>
        <dbReference type="EMBL" id="PJD75339.1"/>
    </source>
</evidence>
<comment type="caution">
    <text evidence="1">The sequence shown here is derived from an EMBL/GenBank/DDBJ whole genome shotgun (WGS) entry which is preliminary data.</text>
</comment>
<dbReference type="EMBL" id="NEEU01000003">
    <property type="protein sequence ID" value="PJD75339.1"/>
    <property type="molecule type" value="Genomic_DNA"/>
</dbReference>
<dbReference type="KEGG" id="eno:ECENHK_05795"/>
<accession>A0A2J0PKY5</accession>
<sequence length="72" mass="8048">MPTVEHDPDINAGAYARAGEAFWSAGRDICGELIRMEFNQVLSKKVTQLFCSPLKLAQQLCPLHETALHNHK</sequence>
<dbReference type="AlphaFoldDB" id="A0A2J0PKY5"/>
<name>A0A2J0PKY5_9ENTR</name>